<feature type="domain" description="Protein kinase" evidence="3">
    <location>
        <begin position="19"/>
        <end position="319"/>
    </location>
</feature>
<dbReference type="EMBL" id="CAXIEN010000213">
    <property type="protein sequence ID" value="CAL1287117.1"/>
    <property type="molecule type" value="Genomic_DNA"/>
</dbReference>
<comment type="caution">
    <text evidence="4">The sequence shown here is derived from an EMBL/GenBank/DDBJ whole genome shotgun (WGS) entry which is preliminary data.</text>
</comment>
<name>A0AAV2AU55_9ARAC</name>
<dbReference type="AlphaFoldDB" id="A0AAV2AU55"/>
<keyword evidence="2" id="KW-0067">ATP-binding</keyword>
<gene>
    <name evidence="4" type="ORF">LARSCL_LOCUS14641</name>
</gene>
<organism evidence="4 5">
    <name type="scientific">Larinioides sclopetarius</name>
    <dbReference type="NCBI Taxonomy" id="280406"/>
    <lineage>
        <taxon>Eukaryota</taxon>
        <taxon>Metazoa</taxon>
        <taxon>Ecdysozoa</taxon>
        <taxon>Arthropoda</taxon>
        <taxon>Chelicerata</taxon>
        <taxon>Arachnida</taxon>
        <taxon>Araneae</taxon>
        <taxon>Araneomorphae</taxon>
        <taxon>Entelegynae</taxon>
        <taxon>Araneoidea</taxon>
        <taxon>Araneidae</taxon>
        <taxon>Larinioides</taxon>
    </lineage>
</organism>
<dbReference type="Proteomes" id="UP001497382">
    <property type="component" value="Unassembled WGS sequence"/>
</dbReference>
<evidence type="ECO:0000256" key="2">
    <source>
        <dbReference type="ARBA" id="ARBA00022840"/>
    </source>
</evidence>
<dbReference type="PROSITE" id="PS50011">
    <property type="entry name" value="PROTEIN_KINASE_DOM"/>
    <property type="match status" value="1"/>
</dbReference>
<dbReference type="InterPro" id="IPR050117">
    <property type="entry name" value="MAPK"/>
</dbReference>
<dbReference type="Gene3D" id="3.30.200.20">
    <property type="entry name" value="Phosphorylase Kinase, domain 1"/>
    <property type="match status" value="1"/>
</dbReference>
<keyword evidence="5" id="KW-1185">Reference proteome</keyword>
<accession>A0AAV2AU55</accession>
<evidence type="ECO:0000313" key="5">
    <source>
        <dbReference type="Proteomes" id="UP001497382"/>
    </source>
</evidence>
<dbReference type="InterPro" id="IPR011009">
    <property type="entry name" value="Kinase-like_dom_sf"/>
</dbReference>
<dbReference type="InterPro" id="IPR000719">
    <property type="entry name" value="Prot_kinase_dom"/>
</dbReference>
<proteinExistence type="predicted"/>
<dbReference type="SUPFAM" id="SSF56112">
    <property type="entry name" value="Protein kinase-like (PK-like)"/>
    <property type="match status" value="1"/>
</dbReference>
<dbReference type="GO" id="GO:0004672">
    <property type="term" value="F:protein kinase activity"/>
    <property type="evidence" value="ECO:0007669"/>
    <property type="project" value="InterPro"/>
</dbReference>
<dbReference type="Gene3D" id="1.10.510.10">
    <property type="entry name" value="Transferase(Phosphotransferase) domain 1"/>
    <property type="match status" value="1"/>
</dbReference>
<evidence type="ECO:0000256" key="1">
    <source>
        <dbReference type="ARBA" id="ARBA00022741"/>
    </source>
</evidence>
<reference evidence="4 5" key="1">
    <citation type="submission" date="2024-04" db="EMBL/GenBank/DDBJ databases">
        <authorList>
            <person name="Rising A."/>
            <person name="Reimegard J."/>
            <person name="Sonavane S."/>
            <person name="Akerstrom W."/>
            <person name="Nylinder S."/>
            <person name="Hedman E."/>
            <person name="Kallberg Y."/>
        </authorList>
    </citation>
    <scope>NUCLEOTIDE SEQUENCE [LARGE SCALE GENOMIC DNA]</scope>
</reference>
<dbReference type="Pfam" id="PF00069">
    <property type="entry name" value="Pkinase"/>
    <property type="match status" value="1"/>
</dbReference>
<protein>
    <recommendedName>
        <fullName evidence="3">Protein kinase domain-containing protein</fullName>
    </recommendedName>
</protein>
<evidence type="ECO:0000313" key="4">
    <source>
        <dbReference type="EMBL" id="CAL1287117.1"/>
    </source>
</evidence>
<evidence type="ECO:0000259" key="3">
    <source>
        <dbReference type="PROSITE" id="PS50011"/>
    </source>
</evidence>
<keyword evidence="1" id="KW-0547">Nucleotide-binding</keyword>
<sequence length="364" mass="42243">MASKFDFDPEVLDNLSEFYITASTFRNAEDFDVTKTTKLHAPIFMAHGVDMGKQQNVSIAIHKNYADYDLKDLLSEIKVVSKLEHPNLLKFYENSISLPDKKIGFIYESHACLLSEAFDNDVQIIYRPEVIKHVMKELFFALSYLHNNGIVHRDIQPENIALTNSCCVKIWNFWCAQTVGEPLVEMKVTDFRYQSVESILVEGTAHPSLDIWSINVVFGELWLKTSMFPVADKEFPLAYIFALFGFPTKKVWEDFFKFDDVEKLCIYSAYEFNMLEVKFAREINRNIISPKGWDLLQKCFHYNPKERPTAEDCLRHPYFSEEPRTWGSVQAVFFLEIICKLTDVCRAKSLIQKQIKCLNAVALM</sequence>
<dbReference type="PANTHER" id="PTHR24055">
    <property type="entry name" value="MITOGEN-ACTIVATED PROTEIN KINASE"/>
    <property type="match status" value="1"/>
</dbReference>
<dbReference type="GO" id="GO:0005524">
    <property type="term" value="F:ATP binding"/>
    <property type="evidence" value="ECO:0007669"/>
    <property type="project" value="UniProtKB-KW"/>
</dbReference>